<dbReference type="AlphaFoldDB" id="A0A8R7JZW2"/>
<evidence type="ECO:0000313" key="2">
    <source>
        <dbReference type="EnsemblPlants" id="TuG1812G0100002076.01.T01.cds287225"/>
    </source>
</evidence>
<sequence length="48" mass="5513">MPVADLFIFIEMFTSDIEHSALVHESALQNAAILMYGNLVLFRMRRLS</sequence>
<proteinExistence type="predicted"/>
<dbReference type="EnsemblPlants" id="TuG1812G0100002076.01.T01">
    <property type="protein sequence ID" value="TuG1812G0100002076.01.T01.cds287225"/>
    <property type="gene ID" value="TuG1812G0100002076.01"/>
</dbReference>
<evidence type="ECO:0000256" key="1">
    <source>
        <dbReference type="SAM" id="Phobius"/>
    </source>
</evidence>
<keyword evidence="1" id="KW-0812">Transmembrane</keyword>
<dbReference type="Gramene" id="TuG1812G0100002076.01.T01">
    <property type="protein sequence ID" value="TuG1812G0100002076.01.T01.cds287225"/>
    <property type="gene ID" value="TuG1812G0100002076.01"/>
</dbReference>
<accession>A0A8R7JZW2</accession>
<reference evidence="3" key="1">
    <citation type="journal article" date="2013" name="Nature">
        <title>Draft genome of the wheat A-genome progenitor Triticum urartu.</title>
        <authorList>
            <person name="Ling H.Q."/>
            <person name="Zhao S."/>
            <person name="Liu D."/>
            <person name="Wang J."/>
            <person name="Sun H."/>
            <person name="Zhang C."/>
            <person name="Fan H."/>
            <person name="Li D."/>
            <person name="Dong L."/>
            <person name="Tao Y."/>
            <person name="Gao C."/>
            <person name="Wu H."/>
            <person name="Li Y."/>
            <person name="Cui Y."/>
            <person name="Guo X."/>
            <person name="Zheng S."/>
            <person name="Wang B."/>
            <person name="Yu K."/>
            <person name="Liang Q."/>
            <person name="Yang W."/>
            <person name="Lou X."/>
            <person name="Chen J."/>
            <person name="Feng M."/>
            <person name="Jian J."/>
            <person name="Zhang X."/>
            <person name="Luo G."/>
            <person name="Jiang Y."/>
            <person name="Liu J."/>
            <person name="Wang Z."/>
            <person name="Sha Y."/>
            <person name="Zhang B."/>
            <person name="Wu H."/>
            <person name="Tang D."/>
            <person name="Shen Q."/>
            <person name="Xue P."/>
            <person name="Zou S."/>
            <person name="Wang X."/>
            <person name="Liu X."/>
            <person name="Wang F."/>
            <person name="Yang Y."/>
            <person name="An X."/>
            <person name="Dong Z."/>
            <person name="Zhang K."/>
            <person name="Zhang X."/>
            <person name="Luo M.C."/>
            <person name="Dvorak J."/>
            <person name="Tong Y."/>
            <person name="Wang J."/>
            <person name="Yang H."/>
            <person name="Li Z."/>
            <person name="Wang D."/>
            <person name="Zhang A."/>
            <person name="Wang J."/>
        </authorList>
    </citation>
    <scope>NUCLEOTIDE SEQUENCE</scope>
    <source>
        <strain evidence="3">cv. G1812</strain>
    </source>
</reference>
<name>A0A8R7JZW2_TRIUA</name>
<reference evidence="2" key="3">
    <citation type="submission" date="2022-06" db="UniProtKB">
        <authorList>
            <consortium name="EnsemblPlants"/>
        </authorList>
    </citation>
    <scope>IDENTIFICATION</scope>
</reference>
<organism evidence="2 3">
    <name type="scientific">Triticum urartu</name>
    <name type="common">Red wild einkorn</name>
    <name type="synonym">Crithodium urartu</name>
    <dbReference type="NCBI Taxonomy" id="4572"/>
    <lineage>
        <taxon>Eukaryota</taxon>
        <taxon>Viridiplantae</taxon>
        <taxon>Streptophyta</taxon>
        <taxon>Embryophyta</taxon>
        <taxon>Tracheophyta</taxon>
        <taxon>Spermatophyta</taxon>
        <taxon>Magnoliopsida</taxon>
        <taxon>Liliopsida</taxon>
        <taxon>Poales</taxon>
        <taxon>Poaceae</taxon>
        <taxon>BOP clade</taxon>
        <taxon>Pooideae</taxon>
        <taxon>Triticodae</taxon>
        <taxon>Triticeae</taxon>
        <taxon>Triticinae</taxon>
        <taxon>Triticum</taxon>
    </lineage>
</organism>
<evidence type="ECO:0000313" key="3">
    <source>
        <dbReference type="Proteomes" id="UP000015106"/>
    </source>
</evidence>
<keyword evidence="3" id="KW-1185">Reference proteome</keyword>
<keyword evidence="1" id="KW-1133">Transmembrane helix</keyword>
<reference evidence="2" key="2">
    <citation type="submission" date="2018-03" db="EMBL/GenBank/DDBJ databases">
        <title>The Triticum urartu genome reveals the dynamic nature of wheat genome evolution.</title>
        <authorList>
            <person name="Ling H."/>
            <person name="Ma B."/>
            <person name="Shi X."/>
            <person name="Liu H."/>
            <person name="Dong L."/>
            <person name="Sun H."/>
            <person name="Cao Y."/>
            <person name="Gao Q."/>
            <person name="Zheng S."/>
            <person name="Li Y."/>
            <person name="Yu Y."/>
            <person name="Du H."/>
            <person name="Qi M."/>
            <person name="Li Y."/>
            <person name="Yu H."/>
            <person name="Cui Y."/>
            <person name="Wang N."/>
            <person name="Chen C."/>
            <person name="Wu H."/>
            <person name="Zhao Y."/>
            <person name="Zhang J."/>
            <person name="Li Y."/>
            <person name="Zhou W."/>
            <person name="Zhang B."/>
            <person name="Hu W."/>
            <person name="Eijk M."/>
            <person name="Tang J."/>
            <person name="Witsenboer H."/>
            <person name="Zhao S."/>
            <person name="Li Z."/>
            <person name="Zhang A."/>
            <person name="Wang D."/>
            <person name="Liang C."/>
        </authorList>
    </citation>
    <scope>NUCLEOTIDE SEQUENCE [LARGE SCALE GENOMIC DNA]</scope>
    <source>
        <strain evidence="2">cv. G1812</strain>
    </source>
</reference>
<keyword evidence="1" id="KW-0472">Membrane</keyword>
<feature type="transmembrane region" description="Helical" evidence="1">
    <location>
        <begin position="27"/>
        <end position="44"/>
    </location>
</feature>
<dbReference type="Proteomes" id="UP000015106">
    <property type="component" value="Chromosome 1"/>
</dbReference>
<protein>
    <submittedName>
        <fullName evidence="2">Uncharacterized protein</fullName>
    </submittedName>
</protein>